<comment type="similarity">
    <text evidence="1">Belongs to the universal ribosomal protein uL3 family.</text>
</comment>
<evidence type="ECO:0000256" key="1">
    <source>
        <dbReference type="ARBA" id="ARBA00006540"/>
    </source>
</evidence>
<dbReference type="Pfam" id="PF00297">
    <property type="entry name" value="Ribosomal_L3"/>
    <property type="match status" value="1"/>
</dbReference>
<proteinExistence type="inferred from homology"/>
<protein>
    <submittedName>
        <fullName evidence="4">RP-L3e</fullName>
    </submittedName>
</protein>
<gene>
    <name evidence="4" type="ORF">LSAA_4935</name>
</gene>
<dbReference type="PANTHER" id="PTHR11363:SF5">
    <property type="entry name" value="LARGE RIBOSOMAL SUBUNIT PROTEIN UL3"/>
    <property type="match status" value="1"/>
</dbReference>
<dbReference type="OrthoDB" id="1611972at2759"/>
<evidence type="ECO:0000256" key="2">
    <source>
        <dbReference type="ARBA" id="ARBA00022980"/>
    </source>
</evidence>
<dbReference type="AlphaFoldDB" id="A0A7R8H4G4"/>
<dbReference type="PANTHER" id="PTHR11363">
    <property type="entry name" value="60S RIBOSOMAL PROTEIN L3-RELATED"/>
    <property type="match status" value="1"/>
</dbReference>
<organism evidence="4 5">
    <name type="scientific">Lepeophtheirus salmonis</name>
    <name type="common">Salmon louse</name>
    <name type="synonym">Caligus salmonis</name>
    <dbReference type="NCBI Taxonomy" id="72036"/>
    <lineage>
        <taxon>Eukaryota</taxon>
        <taxon>Metazoa</taxon>
        <taxon>Ecdysozoa</taxon>
        <taxon>Arthropoda</taxon>
        <taxon>Crustacea</taxon>
        <taxon>Multicrustacea</taxon>
        <taxon>Hexanauplia</taxon>
        <taxon>Copepoda</taxon>
        <taxon>Siphonostomatoida</taxon>
        <taxon>Caligidae</taxon>
        <taxon>Lepeophtheirus</taxon>
    </lineage>
</organism>
<keyword evidence="3" id="KW-0687">Ribonucleoprotein</keyword>
<dbReference type="Proteomes" id="UP000675881">
    <property type="component" value="Chromosome 14"/>
</dbReference>
<evidence type="ECO:0000256" key="3">
    <source>
        <dbReference type="ARBA" id="ARBA00023274"/>
    </source>
</evidence>
<keyword evidence="5" id="KW-1185">Reference proteome</keyword>
<dbReference type="GO" id="GO:0003723">
    <property type="term" value="F:RNA binding"/>
    <property type="evidence" value="ECO:0007669"/>
    <property type="project" value="TreeGrafter"/>
</dbReference>
<dbReference type="GO" id="GO:0022625">
    <property type="term" value="C:cytosolic large ribosomal subunit"/>
    <property type="evidence" value="ECO:0007669"/>
    <property type="project" value="TreeGrafter"/>
</dbReference>
<evidence type="ECO:0000313" key="4">
    <source>
        <dbReference type="EMBL" id="CAF2848960.1"/>
    </source>
</evidence>
<dbReference type="Gene3D" id="2.40.30.10">
    <property type="entry name" value="Translation factors"/>
    <property type="match status" value="1"/>
</dbReference>
<accession>A0A7R8H4G4</accession>
<dbReference type="InterPro" id="IPR000597">
    <property type="entry name" value="Ribosomal_uL3"/>
</dbReference>
<dbReference type="InterPro" id="IPR045077">
    <property type="entry name" value="L3_arc_euk"/>
</dbReference>
<sequence>MLFIFYVILASALSANKSYLSLDGSGVKRSFYKLNGCYVGPKRHVLTLTLRKSLPTYTKRKALESISLKFIDTSSKFGHGNFQTLADKMAFMVPLKKDKERTATASGSV</sequence>
<keyword evidence="2" id="KW-0689">Ribosomal protein</keyword>
<dbReference type="FunFam" id="2.40.30.10:FF:000351">
    <property type="entry name" value="Ribosomal protein L3"/>
    <property type="match status" value="1"/>
</dbReference>
<dbReference type="GO" id="GO:0006412">
    <property type="term" value="P:translation"/>
    <property type="evidence" value="ECO:0007669"/>
    <property type="project" value="InterPro"/>
</dbReference>
<reference evidence="4" key="1">
    <citation type="submission" date="2021-02" db="EMBL/GenBank/DDBJ databases">
        <authorList>
            <person name="Bekaert M."/>
        </authorList>
    </citation>
    <scope>NUCLEOTIDE SEQUENCE</scope>
    <source>
        <strain evidence="4">IoA-00</strain>
    </source>
</reference>
<name>A0A7R8H4G4_LEPSM</name>
<evidence type="ECO:0000313" key="5">
    <source>
        <dbReference type="Proteomes" id="UP000675881"/>
    </source>
</evidence>
<dbReference type="GO" id="GO:0003735">
    <property type="term" value="F:structural constituent of ribosome"/>
    <property type="evidence" value="ECO:0007669"/>
    <property type="project" value="InterPro"/>
</dbReference>
<dbReference type="EMBL" id="HG994593">
    <property type="protein sequence ID" value="CAF2848960.1"/>
    <property type="molecule type" value="Genomic_DNA"/>
</dbReference>